<dbReference type="Proteomes" id="UP001199525">
    <property type="component" value="Unassembled WGS sequence"/>
</dbReference>
<dbReference type="InterPro" id="IPR039365">
    <property type="entry name" value="IS701-like"/>
</dbReference>
<gene>
    <name evidence="2" type="ORF">LC586_24320</name>
</gene>
<dbReference type="RefSeq" id="WP_229487202.1">
    <property type="nucleotide sequence ID" value="NZ_JAIVFQ010000046.1"/>
</dbReference>
<proteinExistence type="predicted"/>
<evidence type="ECO:0000313" key="3">
    <source>
        <dbReference type="Proteomes" id="UP001199525"/>
    </source>
</evidence>
<dbReference type="EMBL" id="JAIVFQ010000046">
    <property type="protein sequence ID" value="MCC5602235.1"/>
    <property type="molecule type" value="Genomic_DNA"/>
</dbReference>
<keyword evidence="3" id="KW-1185">Reference proteome</keyword>
<dbReference type="SUPFAM" id="SSF53098">
    <property type="entry name" value="Ribonuclease H-like"/>
    <property type="match status" value="1"/>
</dbReference>
<evidence type="ECO:0000259" key="1">
    <source>
        <dbReference type="Pfam" id="PF13546"/>
    </source>
</evidence>
<dbReference type="InterPro" id="IPR038721">
    <property type="entry name" value="IS701-like_DDE_dom"/>
</dbReference>
<name>A0ABS8IDU2_9NOSO</name>
<dbReference type="InterPro" id="IPR012337">
    <property type="entry name" value="RNaseH-like_sf"/>
</dbReference>
<reference evidence="2 3" key="1">
    <citation type="journal article" date="2021" name="Microorganisms">
        <title>Genome Evolution of Filamentous Cyanobacterium Nostoc Species: From Facultative Symbiosis to Free Living.</title>
        <authorList>
            <person name="Huo D."/>
            <person name="Li H."/>
            <person name="Cai F."/>
            <person name="Guo X."/>
            <person name="Qiao Z."/>
            <person name="Wang W."/>
            <person name="Yu G."/>
            <person name="Li R."/>
        </authorList>
    </citation>
    <scope>NUCLEOTIDE SEQUENCE [LARGE SCALE GENOMIC DNA]</scope>
    <source>
        <strain evidence="2 3">CHAB 5714</strain>
    </source>
</reference>
<dbReference type="Pfam" id="PF13546">
    <property type="entry name" value="DDE_5"/>
    <property type="match status" value="1"/>
</dbReference>
<feature type="domain" description="Transposase IS701-like DDE" evidence="1">
    <location>
        <begin position="36"/>
        <end position="242"/>
    </location>
</feature>
<dbReference type="PANTHER" id="PTHR33627:SF1">
    <property type="entry name" value="TRANSPOSASE"/>
    <property type="match status" value="1"/>
</dbReference>
<protein>
    <submittedName>
        <fullName evidence="2">IS701 family transposase</fullName>
    </submittedName>
</protein>
<evidence type="ECO:0000313" key="2">
    <source>
        <dbReference type="EMBL" id="MCC5602235.1"/>
    </source>
</evidence>
<sequence>MVTPRREAVNTVAFIDNYCQHYYSLFEDVRYFEAFKYLHVGMLSETRYKSLPEIAKTVGLKDGQSLHHFLRDALWDVKKMRETRLWLTKMFVGEREIILCIDETGDQKKGKSTDYVTRQYIGNLGKTENGIVSVNAYGVVDGITYPLMFEIFKPKNRLQDGDKYKTKPQIAVEIIQELKAWGFKIKLVLADSLYGESGDVIRCLEKLQLEFIVAIRSNHGVLMPPGSRKRYNRWKAYEQKLSDRQTETRYLREIIFGQRRCIRYYQISKVNTPDPTGDESWYVMTNLSIDLSGNVAQLYSLRNWIEYGFKQVKNELGWADFRLTNYESIERWWEIIFSAYLLVSIQATYFQLNPQPQPTSTSELSSSSDDDIYQHSQHPYWESGTTWKSALNNIRLIIQPYVFYCLIRPWLTVFNIPGMKRCFLKLIDFMNDFRASPISFPIAS</sequence>
<organism evidence="2 3">
    <name type="scientific">Nostoc favosum CHAB5714</name>
    <dbReference type="NCBI Taxonomy" id="2780399"/>
    <lineage>
        <taxon>Bacteria</taxon>
        <taxon>Bacillati</taxon>
        <taxon>Cyanobacteriota</taxon>
        <taxon>Cyanophyceae</taxon>
        <taxon>Nostocales</taxon>
        <taxon>Nostocaceae</taxon>
        <taxon>Nostoc</taxon>
        <taxon>Nostoc favosum</taxon>
    </lineage>
</organism>
<comment type="caution">
    <text evidence="2">The sequence shown here is derived from an EMBL/GenBank/DDBJ whole genome shotgun (WGS) entry which is preliminary data.</text>
</comment>
<dbReference type="NCBIfam" id="NF033540">
    <property type="entry name" value="transpos_IS701"/>
    <property type="match status" value="1"/>
</dbReference>
<dbReference type="PANTHER" id="PTHR33627">
    <property type="entry name" value="TRANSPOSASE"/>
    <property type="match status" value="1"/>
</dbReference>
<accession>A0ABS8IDU2</accession>